<protein>
    <recommendedName>
        <fullName evidence="2">Tc1-like transposase DDE domain-containing protein</fullName>
    </recommendedName>
</protein>
<name>A0ABY0FQV6_9PLEO</name>
<accession>A0ABY0FQV6</accession>
<dbReference type="EMBL" id="PDXF01000203">
    <property type="protein sequence ID" value="RYN85196.1"/>
    <property type="molecule type" value="Genomic_DNA"/>
</dbReference>
<feature type="region of interest" description="Disordered" evidence="1">
    <location>
        <begin position="55"/>
        <end position="79"/>
    </location>
</feature>
<dbReference type="InterPro" id="IPR038717">
    <property type="entry name" value="Tc1-like_DDE_dom"/>
</dbReference>
<organism evidence="3 4">
    <name type="scientific">Alternaria tenuissima</name>
    <dbReference type="NCBI Taxonomy" id="119927"/>
    <lineage>
        <taxon>Eukaryota</taxon>
        <taxon>Fungi</taxon>
        <taxon>Dikarya</taxon>
        <taxon>Ascomycota</taxon>
        <taxon>Pezizomycotina</taxon>
        <taxon>Dothideomycetes</taxon>
        <taxon>Pleosporomycetidae</taxon>
        <taxon>Pleosporales</taxon>
        <taxon>Pleosporineae</taxon>
        <taxon>Pleosporaceae</taxon>
        <taxon>Alternaria</taxon>
        <taxon>Alternaria sect. Alternaria</taxon>
        <taxon>Alternaria alternata complex</taxon>
    </lineage>
</organism>
<dbReference type="InterPro" id="IPR036397">
    <property type="entry name" value="RNaseH_sf"/>
</dbReference>
<feature type="domain" description="Tc1-like transposase DDE" evidence="2">
    <location>
        <begin position="166"/>
        <end position="327"/>
    </location>
</feature>
<proteinExistence type="predicted"/>
<keyword evidence="4" id="KW-1185">Reference proteome</keyword>
<dbReference type="Gene3D" id="3.30.420.10">
    <property type="entry name" value="Ribonuclease H-like superfamily/Ribonuclease H"/>
    <property type="match status" value="1"/>
</dbReference>
<gene>
    <name evidence="3" type="ORF">AA0119_g13312</name>
</gene>
<comment type="caution">
    <text evidence="3">The sequence shown here is derived from an EMBL/GenBank/DDBJ whole genome shotgun (WGS) entry which is preliminary data.</text>
</comment>
<evidence type="ECO:0000256" key="1">
    <source>
        <dbReference type="SAM" id="MobiDB-lite"/>
    </source>
</evidence>
<evidence type="ECO:0000259" key="2">
    <source>
        <dbReference type="Pfam" id="PF13358"/>
    </source>
</evidence>
<dbReference type="Proteomes" id="UP000293195">
    <property type="component" value="Unassembled WGS sequence"/>
</dbReference>
<reference evidence="4" key="1">
    <citation type="journal article" date="2019" name="bioRxiv">
        <title>Genomics, evolutionary history and diagnostics of the Alternaria alternata species group including apple and Asian pear pathotypes.</title>
        <authorList>
            <person name="Armitage A.D."/>
            <person name="Cockerton H.M."/>
            <person name="Sreenivasaprasad S."/>
            <person name="Woodhall J.W."/>
            <person name="Lane C.R."/>
            <person name="Harrison R.J."/>
            <person name="Clarkson J.P."/>
        </authorList>
    </citation>
    <scope>NUCLEOTIDE SEQUENCE [LARGE SCALE GENOMIC DNA]</scope>
    <source>
        <strain evidence="4">FERA 635</strain>
    </source>
</reference>
<dbReference type="Pfam" id="PF13358">
    <property type="entry name" value="DDE_3"/>
    <property type="match status" value="1"/>
</dbReference>
<evidence type="ECO:0000313" key="4">
    <source>
        <dbReference type="Proteomes" id="UP000293195"/>
    </source>
</evidence>
<sequence>MPKSLNAHSETLTKAKIVGAAEFMDAKGILYFHSDLFRFYGVKKHEGWEILNAKNDESSRRHHNRQSSPENRGRKPLLSPQQLRQADRFLQDVGWDARVLTWPQLAQELDFGVSGRTLQRALGSMEYSKCIACTKGWVSQRCAKVRMRHAETLLSLKPQPQDWHDVRFSDEVHCRVGPQGKLRIIRKPGERYCGDCIQEQLNRDEEKDWETSHIWAAVGYDFKSNLTFYKVAGNRNGKLSLSAYRDQILEPVVKKWLQNDPPFILEEDNDSGHGGGSTTNLVARWKQAHHLDYYFNSPNSPDLSPIENCWQVMKQHLKKFPHWDEFETRELACEGWGNVSQDFINERINQMPERLQNCIDMEGRMTGF</sequence>
<evidence type="ECO:0000313" key="3">
    <source>
        <dbReference type="EMBL" id="RYN85196.1"/>
    </source>
</evidence>